<keyword evidence="3" id="KW-1185">Reference proteome</keyword>
<dbReference type="InterPro" id="IPR056573">
    <property type="entry name" value="Lectin_L-type_dom"/>
</dbReference>
<gene>
    <name evidence="2" type="ORF">HAHE_18750</name>
</gene>
<dbReference type="InterPro" id="IPR013320">
    <property type="entry name" value="ConA-like_dom_sf"/>
</dbReference>
<dbReference type="SUPFAM" id="SSF49785">
    <property type="entry name" value="Galactose-binding domain-like"/>
    <property type="match status" value="3"/>
</dbReference>
<feature type="domain" description="F5/8 type C" evidence="1">
    <location>
        <begin position="527"/>
        <end position="633"/>
    </location>
</feature>
<proteinExistence type="predicted"/>
<dbReference type="SUPFAM" id="SSF49899">
    <property type="entry name" value="Concanavalin A-like lectins/glucanases"/>
    <property type="match status" value="1"/>
</dbReference>
<protein>
    <submittedName>
        <fullName evidence="2">Alpha-1,2-mannosidase</fullName>
    </submittedName>
</protein>
<name>A0ABM7RFQ9_9BACT</name>
<dbReference type="Gene3D" id="2.60.120.200">
    <property type="match status" value="1"/>
</dbReference>
<accession>A0ABM7RFQ9</accession>
<evidence type="ECO:0000259" key="1">
    <source>
        <dbReference type="PROSITE" id="PS50022"/>
    </source>
</evidence>
<dbReference type="PROSITE" id="PS50022">
    <property type="entry name" value="FA58C_3"/>
    <property type="match status" value="1"/>
</dbReference>
<dbReference type="EMBL" id="AP024702">
    <property type="protein sequence ID" value="BCX47967.1"/>
    <property type="molecule type" value="Genomic_DNA"/>
</dbReference>
<dbReference type="Proteomes" id="UP001374893">
    <property type="component" value="Chromosome"/>
</dbReference>
<dbReference type="RefSeq" id="WP_338690471.1">
    <property type="nucleotide sequence ID" value="NZ_AP024702.1"/>
</dbReference>
<reference evidence="2 3" key="1">
    <citation type="submission" date="2021-06" db="EMBL/GenBank/DDBJ databases">
        <title>Complete genome of Haloferula helveola possessing various polysaccharide degrading enzymes.</title>
        <authorList>
            <person name="Takami H."/>
            <person name="Huang C."/>
            <person name="Hamasaki K."/>
        </authorList>
    </citation>
    <scope>NUCLEOTIDE SEQUENCE [LARGE SCALE GENOMIC DNA]</scope>
    <source>
        <strain evidence="2 3">CN-1</strain>
    </source>
</reference>
<dbReference type="InterPro" id="IPR008979">
    <property type="entry name" value="Galactose-bd-like_sf"/>
</dbReference>
<evidence type="ECO:0000313" key="2">
    <source>
        <dbReference type="EMBL" id="BCX47967.1"/>
    </source>
</evidence>
<evidence type="ECO:0000313" key="3">
    <source>
        <dbReference type="Proteomes" id="UP001374893"/>
    </source>
</evidence>
<organism evidence="2 3">
    <name type="scientific">Haloferula helveola</name>
    <dbReference type="NCBI Taxonomy" id="490095"/>
    <lineage>
        <taxon>Bacteria</taxon>
        <taxon>Pseudomonadati</taxon>
        <taxon>Verrucomicrobiota</taxon>
        <taxon>Verrucomicrobiia</taxon>
        <taxon>Verrucomicrobiales</taxon>
        <taxon>Verrucomicrobiaceae</taxon>
        <taxon>Haloferula</taxon>
    </lineage>
</organism>
<dbReference type="CDD" id="cd01951">
    <property type="entry name" value="lectin_L-type"/>
    <property type="match status" value="1"/>
</dbReference>
<dbReference type="Gene3D" id="2.60.120.260">
    <property type="entry name" value="Galactose-binding domain-like"/>
    <property type="match status" value="3"/>
</dbReference>
<dbReference type="InterPro" id="IPR000421">
    <property type="entry name" value="FA58C"/>
</dbReference>
<sequence>MNAKDPRFSPVGALGLALAVTAAPLYAALEETYRYYRFTTDATRGATFVQMAEFELYYQGVLQTGATVTNVGGNSPGAAEEEDKLNDGDTGTKWLDFNTQPFIYDFGVPTLTDGYRFATANDSPERDPVAWTLEGSSDGVTWNFIDSKVAYDTTTDRYTFTPEFPLDPPPGPPTVVSFGASPQITTDGSTLDFGWTVADADAVEIDNGVGFVTPEDGGTTAVDPDDSADAQYTLYADNTLGTDFETFNVRSVPQTTRTFRYVRFTPIRLREALPGIGGANSIQVTEFDFFNGGVEVVPTGAINPAGNTPGAEGVGNLIDGDYTNKWLDFNKSYVVFDFGASVTIDSYRYTTGNDAVERDPVAWLLEGSDDQFDWTVIDRIDFFIGDAQTPFNYIPTNSRQVDTQVFPLPSVIAVPDPVIQSFSGSPQIVANGTSLDLAYDTLYADTLTIDNGVGIVPPDTGTAPVIPPADSDTYYVLDAENGNIAGSASASTLVRSIAQGEATYRYVRYTPVRLAESVPGFGAAPGVQMSEFEFANDGVDIDMSTVTVTNPGGDTIVSEGPEFLVDSSTATKWYDKNRQPIIFDFGSPVTFDAYSWSTANDGPERDPVAWRLEGSSDGSSWTMIDNVDKDLFDPAYDVYFYAGLPRLTALPDIPLPQPSAIIPHIDLFTGDSPVLLDGESAVLTWNVLGATSVEIDQGIGTVGASGQLEVMPAVSTTYTLTATTAAGFVTMTFTIDPGTSTITEINYPDFDLAGDELALLGDASILNDFLSVPEPGDADRLRLTPNFGDANGTAWFRRRVDLSTGFVTNFGMHFLGVNGADGISFMVQNDPTGTGAAPAVGEAGLDANSLNFSFDSYQNAGQPSAAVFQVRAGTTVLAEVDLAAVPGITLRGSANDLSSDDFSVTPYNVEIRYFPGNLDVSFDGVTIVEDLDVDLSTIGAVNGTGTAFVGFGSRTGGVSENHDITSWVLTEGPPPVELELLDFVFDFDATPNPTVTLTWASDPTLTYAIQSSSDLEIWGDVETGIAGEPGTDQTSRTIELVSPPDSLFFQISEETPVP</sequence>